<evidence type="ECO:0000256" key="7">
    <source>
        <dbReference type="ARBA" id="ARBA00018638"/>
    </source>
</evidence>
<dbReference type="PATRIC" id="fig|536227.13.peg.3616"/>
<comment type="pathway">
    <text evidence="26">Glycan biosynthesis.</text>
</comment>
<evidence type="ECO:0000256" key="11">
    <source>
        <dbReference type="ARBA" id="ARBA00022676"/>
    </source>
</evidence>
<comment type="function">
    <text evidence="1">Cell wall formation. Synthesis of cross-linked peptidoglycan from the lipid intermediates. The enzyme has a penicillin-insensitive transglycosylase N-terminal domain (formation of linear glycan strands) and a penicillin-sensitive transpeptidase C-terminal domain (cross-linking of the peptide subunits).</text>
</comment>
<keyword evidence="11" id="KW-0328">Glycosyltransferase</keyword>
<evidence type="ECO:0000256" key="20">
    <source>
        <dbReference type="ARBA" id="ARBA00023251"/>
    </source>
</evidence>
<dbReference type="GO" id="GO:0046677">
    <property type="term" value="P:response to antibiotic"/>
    <property type="evidence" value="ECO:0007669"/>
    <property type="project" value="UniProtKB-KW"/>
</dbReference>
<dbReference type="NCBIfam" id="TIGR02074">
    <property type="entry name" value="PBP_1a_fam"/>
    <property type="match status" value="1"/>
</dbReference>
<feature type="region of interest" description="Disordered" evidence="27">
    <location>
        <begin position="718"/>
        <end position="791"/>
    </location>
</feature>
<evidence type="ECO:0000256" key="19">
    <source>
        <dbReference type="ARBA" id="ARBA00023136"/>
    </source>
</evidence>
<dbReference type="GO" id="GO:0009002">
    <property type="term" value="F:serine-type D-Ala-D-Ala carboxypeptidase activity"/>
    <property type="evidence" value="ECO:0007669"/>
    <property type="project" value="UniProtKB-EC"/>
</dbReference>
<comment type="caution">
    <text evidence="31">The sequence shown here is derived from an EMBL/GenBank/DDBJ whole genome shotgun (WGS) entry which is preliminary data.</text>
</comment>
<dbReference type="InterPro" id="IPR001264">
    <property type="entry name" value="Glyco_trans_51"/>
</dbReference>
<proteinExistence type="inferred from homology"/>
<evidence type="ECO:0000313" key="31">
    <source>
        <dbReference type="EMBL" id="EET86509.1"/>
    </source>
</evidence>
<evidence type="ECO:0000256" key="15">
    <source>
        <dbReference type="ARBA" id="ARBA00022960"/>
    </source>
</evidence>
<comment type="subcellular location">
    <subcellularLocation>
        <location evidence="2">Cell membrane</location>
        <topology evidence="2">Single-pass type II membrane protein</topology>
    </subcellularLocation>
</comment>
<comment type="catalytic activity">
    <reaction evidence="23">
        <text>Preferential cleavage: (Ac)2-L-Lys-D-Ala-|-D-Ala. Also transpeptidation of peptidyl-alanyl moieties that are N-acyl substituents of D-alanine.</text>
        <dbReference type="EC" id="3.4.16.4"/>
    </reaction>
</comment>
<dbReference type="InterPro" id="IPR036950">
    <property type="entry name" value="PBP_transglycosylase"/>
</dbReference>
<evidence type="ECO:0000256" key="4">
    <source>
        <dbReference type="ARBA" id="ARBA00007090"/>
    </source>
</evidence>
<keyword evidence="19 28" id="KW-0472">Membrane</keyword>
<dbReference type="GO" id="GO:0071555">
    <property type="term" value="P:cell wall organization"/>
    <property type="evidence" value="ECO:0007669"/>
    <property type="project" value="UniProtKB-KW"/>
</dbReference>
<dbReference type="GO" id="GO:0008360">
    <property type="term" value="P:regulation of cell shape"/>
    <property type="evidence" value="ECO:0007669"/>
    <property type="project" value="UniProtKB-KW"/>
</dbReference>
<evidence type="ECO:0000256" key="16">
    <source>
        <dbReference type="ARBA" id="ARBA00022968"/>
    </source>
</evidence>
<dbReference type="EMBL" id="ACVI01000052">
    <property type="protein sequence ID" value="EET86509.1"/>
    <property type="molecule type" value="Genomic_DNA"/>
</dbReference>
<evidence type="ECO:0000256" key="21">
    <source>
        <dbReference type="ARBA" id="ARBA00023268"/>
    </source>
</evidence>
<evidence type="ECO:0000256" key="24">
    <source>
        <dbReference type="ARBA" id="ARBA00044770"/>
    </source>
</evidence>
<evidence type="ECO:0000256" key="12">
    <source>
        <dbReference type="ARBA" id="ARBA00022679"/>
    </source>
</evidence>
<evidence type="ECO:0000256" key="1">
    <source>
        <dbReference type="ARBA" id="ARBA00002624"/>
    </source>
</evidence>
<dbReference type="FunFam" id="1.10.3810.10:FF:000001">
    <property type="entry name" value="Penicillin-binding protein 1A"/>
    <property type="match status" value="1"/>
</dbReference>
<feature type="transmembrane region" description="Helical" evidence="28">
    <location>
        <begin position="21"/>
        <end position="45"/>
    </location>
</feature>
<keyword evidence="21" id="KW-0511">Multifunctional enzyme</keyword>
<keyword evidence="22" id="KW-0961">Cell wall biogenesis/degradation</keyword>
<accession>C6PW95</accession>
<feature type="compositionally biased region" description="Low complexity" evidence="27">
    <location>
        <begin position="730"/>
        <end position="783"/>
    </location>
</feature>
<comment type="similarity">
    <text evidence="4">In the C-terminal section; belongs to the transpeptidase family.</text>
</comment>
<evidence type="ECO:0000256" key="17">
    <source>
        <dbReference type="ARBA" id="ARBA00022984"/>
    </source>
</evidence>
<comment type="catalytic activity">
    <reaction evidence="25">
        <text>[GlcNAc-(1-&gt;4)-Mur2Ac(oyl-L-Ala-gamma-D-Glu-L-Lys-D-Ala-D-Ala)](n)-di-trans,octa-cis-undecaprenyl diphosphate + beta-D-GlcNAc-(1-&gt;4)-Mur2Ac(oyl-L-Ala-gamma-D-Glu-L-Lys-D-Ala-D-Ala)-di-trans,octa-cis-undecaprenyl diphosphate = [GlcNAc-(1-&gt;4)-Mur2Ac(oyl-L-Ala-gamma-D-Glu-L-Lys-D-Ala-D-Ala)](n+1)-di-trans,octa-cis-undecaprenyl diphosphate + di-trans,octa-cis-undecaprenyl diphosphate + H(+)</text>
        <dbReference type="Rhea" id="RHEA:23708"/>
        <dbReference type="Rhea" id="RHEA-COMP:9602"/>
        <dbReference type="Rhea" id="RHEA-COMP:9603"/>
        <dbReference type="ChEBI" id="CHEBI:15378"/>
        <dbReference type="ChEBI" id="CHEBI:58405"/>
        <dbReference type="ChEBI" id="CHEBI:60033"/>
        <dbReference type="ChEBI" id="CHEBI:78435"/>
        <dbReference type="EC" id="2.4.99.28"/>
    </reaction>
</comment>
<evidence type="ECO:0000259" key="30">
    <source>
        <dbReference type="Pfam" id="PF00912"/>
    </source>
</evidence>
<keyword evidence="8" id="KW-1003">Cell membrane</keyword>
<evidence type="ECO:0000256" key="26">
    <source>
        <dbReference type="ARBA" id="ARBA00060592"/>
    </source>
</evidence>
<keyword evidence="18 28" id="KW-1133">Transmembrane helix</keyword>
<dbReference type="InterPro" id="IPR012338">
    <property type="entry name" value="Beta-lactam/transpept-like"/>
</dbReference>
<dbReference type="GO" id="GO:0008658">
    <property type="term" value="F:penicillin binding"/>
    <property type="evidence" value="ECO:0007669"/>
    <property type="project" value="InterPro"/>
</dbReference>
<evidence type="ECO:0000256" key="14">
    <source>
        <dbReference type="ARBA" id="ARBA00022801"/>
    </source>
</evidence>
<keyword evidence="9" id="KW-0121">Carboxypeptidase</keyword>
<dbReference type="PANTHER" id="PTHR32282:SF11">
    <property type="entry name" value="PENICILLIN-BINDING PROTEIN 1B"/>
    <property type="match status" value="1"/>
</dbReference>
<comment type="similarity">
    <text evidence="5">In the N-terminal section; belongs to the glycosyltransferase 51 family.</text>
</comment>
<dbReference type="Proteomes" id="UP000004198">
    <property type="component" value="Unassembled WGS sequence"/>
</dbReference>
<gene>
    <name evidence="31" type="ORF">CcarbDRAFT_3062</name>
</gene>
<evidence type="ECO:0000256" key="18">
    <source>
        <dbReference type="ARBA" id="ARBA00022989"/>
    </source>
</evidence>
<organism evidence="31 32">
    <name type="scientific">Clostridium carboxidivorans P7</name>
    <dbReference type="NCBI Taxonomy" id="536227"/>
    <lineage>
        <taxon>Bacteria</taxon>
        <taxon>Bacillati</taxon>
        <taxon>Bacillota</taxon>
        <taxon>Clostridia</taxon>
        <taxon>Eubacteriales</taxon>
        <taxon>Clostridiaceae</taxon>
        <taxon>Clostridium</taxon>
    </lineage>
</organism>
<dbReference type="Pfam" id="PF00905">
    <property type="entry name" value="Transpeptidase"/>
    <property type="match status" value="1"/>
</dbReference>
<evidence type="ECO:0000256" key="2">
    <source>
        <dbReference type="ARBA" id="ARBA00004401"/>
    </source>
</evidence>
<reference evidence="31 32" key="1">
    <citation type="submission" date="2009-06" db="EMBL/GenBank/DDBJ databases">
        <title>The draft genome of Clostridium carboxidivorans P7.</title>
        <authorList>
            <consortium name="US DOE Joint Genome Institute (JGI-PGF)"/>
            <person name="Lucas S."/>
            <person name="Copeland A."/>
            <person name="Lapidus A."/>
            <person name="Glavina del Rio T."/>
            <person name="Tice H."/>
            <person name="Bruce D."/>
            <person name="Goodwin L."/>
            <person name="Pitluck S."/>
            <person name="Larimer F."/>
            <person name="Land M.L."/>
            <person name="Hauser L."/>
            <person name="Hemme C.L."/>
        </authorList>
    </citation>
    <scope>NUCLEOTIDE SEQUENCE [LARGE SCALE GENOMIC DNA]</scope>
    <source>
        <strain evidence="31 32">P7</strain>
    </source>
</reference>
<name>C6PW95_9CLOT</name>
<evidence type="ECO:0000256" key="8">
    <source>
        <dbReference type="ARBA" id="ARBA00022475"/>
    </source>
</evidence>
<dbReference type="GO" id="GO:0009252">
    <property type="term" value="P:peptidoglycan biosynthetic process"/>
    <property type="evidence" value="ECO:0007669"/>
    <property type="project" value="UniProtKB-UniPathway"/>
</dbReference>
<dbReference type="UniPathway" id="UPA00219"/>
<keyword evidence="16" id="KW-0735">Signal-anchor</keyword>
<dbReference type="PANTHER" id="PTHR32282">
    <property type="entry name" value="BINDING PROTEIN TRANSPEPTIDASE, PUTATIVE-RELATED"/>
    <property type="match status" value="1"/>
</dbReference>
<dbReference type="SUPFAM" id="SSF56601">
    <property type="entry name" value="beta-lactamase/transpeptidase-like"/>
    <property type="match status" value="1"/>
</dbReference>
<sequence length="791" mass="86908">MSQRRKKAVSKKPHSKNAFKTTLITVLSLFILASVACFGVVLAIIQNAPPLDVKQILTLNEPSILYDNKKQFMDVVVTNEQRTVIKDKDIPQNLKNAFVSIEDERFYKHGGIDLRRIAGVALIDVKNKIKRQPGVQGASTITQQLLKNTLLSSEVTFKRKIQEMYLSVQLEKELSKDQILEAYMNTIYLGGRAYGVEAASEQYFNKKSKDLSLVECAFIAGMPQSPSVYYPFSTSAKKNPSVYLNRTGTVLKKMYENGYINEEQYNGAINDLNNKKLAFQPQTQISNKLNFEWYTLPAIDQIKKDLKKQYHYTDTEVQHLLMYGGLKIYTSMDRDMQASTVSAINSDSIIGASSDKNGITQPQAAAVVMDYHSGEVKAIVGGRGDQPPRSFNRAASDNYLRPSGSSIKPLTVYSPSIDSKQSTAATVIDDSALSNDLAQKYGSNGTPYYPQDDDQSFMGNITIRTAIAKSRNLVAVKLEDLIGLKTGIEYAEKFGLTLDAHDKSSIAALSLGELHHGTNPLTMSAAYGVFGNSGNYTAPKLYTKVLDRNGKSILENKTSTRKVLSPESAYIMYDLLKGPVSPGGTGTSASFGSMPVRGKTGTSGDNKNFWFCGLTPYYSAAVWIGNDDASVCENGSSNKAAAIWSAIMQPVHENLSTTDVQMPSGVTTANICEDSGKLATSSCYGDPTGNKTYNEFFIQGTEPSQYCNYSHSGFRNNPFFNRDDNKDKNNTNNKSADTNKNNNSNTTNNNNNNINNGTQTNNENTNTPNTNTDTNNNGNNVINPKKPTIIN</sequence>
<dbReference type="InterPro" id="IPR023346">
    <property type="entry name" value="Lysozyme-like_dom_sf"/>
</dbReference>
<dbReference type="InterPro" id="IPR001460">
    <property type="entry name" value="PCN-bd_Tpept"/>
</dbReference>
<keyword evidence="10" id="KW-0645">Protease</keyword>
<keyword evidence="32" id="KW-1185">Reference proteome</keyword>
<dbReference type="GO" id="GO:0006508">
    <property type="term" value="P:proteolysis"/>
    <property type="evidence" value="ECO:0007669"/>
    <property type="project" value="UniProtKB-KW"/>
</dbReference>
<dbReference type="Gene3D" id="3.40.710.10">
    <property type="entry name" value="DD-peptidase/beta-lactamase superfamily"/>
    <property type="match status" value="1"/>
</dbReference>
<evidence type="ECO:0000256" key="3">
    <source>
        <dbReference type="ARBA" id="ARBA00004752"/>
    </source>
</evidence>
<dbReference type="SUPFAM" id="SSF53955">
    <property type="entry name" value="Lysozyme-like"/>
    <property type="match status" value="1"/>
</dbReference>
<evidence type="ECO:0000259" key="29">
    <source>
        <dbReference type="Pfam" id="PF00905"/>
    </source>
</evidence>
<keyword evidence="12" id="KW-0808">Transferase</keyword>
<evidence type="ECO:0000313" key="32">
    <source>
        <dbReference type="Proteomes" id="UP000004198"/>
    </source>
</evidence>
<dbReference type="GO" id="GO:0005886">
    <property type="term" value="C:plasma membrane"/>
    <property type="evidence" value="ECO:0007669"/>
    <property type="project" value="UniProtKB-SubCell"/>
</dbReference>
<evidence type="ECO:0000256" key="6">
    <source>
        <dbReference type="ARBA" id="ARBA00012448"/>
    </source>
</evidence>
<evidence type="ECO:0000256" key="10">
    <source>
        <dbReference type="ARBA" id="ARBA00022670"/>
    </source>
</evidence>
<dbReference type="AlphaFoldDB" id="C6PW95"/>
<keyword evidence="13 28" id="KW-0812">Transmembrane</keyword>
<keyword evidence="14" id="KW-0378">Hydrolase</keyword>
<evidence type="ECO:0000256" key="25">
    <source>
        <dbReference type="ARBA" id="ARBA00049902"/>
    </source>
</evidence>
<keyword evidence="15" id="KW-0133">Cell shape</keyword>
<dbReference type="EC" id="3.4.16.4" evidence="6"/>
<evidence type="ECO:0000256" key="23">
    <source>
        <dbReference type="ARBA" id="ARBA00034000"/>
    </source>
</evidence>
<dbReference type="GO" id="GO:0008955">
    <property type="term" value="F:peptidoglycan glycosyltransferase activity"/>
    <property type="evidence" value="ECO:0007669"/>
    <property type="project" value="UniProtKB-EC"/>
</dbReference>
<keyword evidence="20" id="KW-0046">Antibiotic resistance</keyword>
<evidence type="ECO:0000256" key="28">
    <source>
        <dbReference type="SAM" id="Phobius"/>
    </source>
</evidence>
<dbReference type="OrthoDB" id="9766909at2"/>
<evidence type="ECO:0000256" key="5">
    <source>
        <dbReference type="ARBA" id="ARBA00007739"/>
    </source>
</evidence>
<dbReference type="GO" id="GO:0030288">
    <property type="term" value="C:outer membrane-bounded periplasmic space"/>
    <property type="evidence" value="ECO:0007669"/>
    <property type="project" value="TreeGrafter"/>
</dbReference>
<feature type="domain" description="Glycosyl transferase family 51" evidence="30">
    <location>
        <begin position="77"/>
        <end position="254"/>
    </location>
</feature>
<feature type="region of interest" description="Disordered" evidence="27">
    <location>
        <begin position="381"/>
        <end position="402"/>
    </location>
</feature>
<dbReference type="Pfam" id="PF00912">
    <property type="entry name" value="Transgly"/>
    <property type="match status" value="1"/>
</dbReference>
<dbReference type="STRING" id="536227.Ccar_17170"/>
<evidence type="ECO:0000256" key="13">
    <source>
        <dbReference type="ARBA" id="ARBA00022692"/>
    </source>
</evidence>
<dbReference type="Gene3D" id="1.10.3810.10">
    <property type="entry name" value="Biosynthetic peptidoglycan transglycosylase-like"/>
    <property type="match status" value="1"/>
</dbReference>
<dbReference type="KEGG" id="cck:Ccar_17170"/>
<dbReference type="eggNOG" id="COG0744">
    <property type="taxonomic scope" value="Bacteria"/>
</dbReference>
<evidence type="ECO:0000256" key="22">
    <source>
        <dbReference type="ARBA" id="ARBA00023316"/>
    </source>
</evidence>
<evidence type="ECO:0000256" key="27">
    <source>
        <dbReference type="SAM" id="MobiDB-lite"/>
    </source>
</evidence>
<comment type="pathway">
    <text evidence="3">Cell wall biogenesis; peptidoglycan biosynthesis.</text>
</comment>
<feature type="domain" description="Penicillin-binding protein transpeptidase" evidence="29">
    <location>
        <begin position="365"/>
        <end position="649"/>
    </location>
</feature>
<dbReference type="InterPro" id="IPR050396">
    <property type="entry name" value="Glycosyltr_51/Transpeptidase"/>
</dbReference>
<dbReference type="RefSeq" id="WP_007061947.1">
    <property type="nucleotide sequence ID" value="NZ_ACVI01000052.1"/>
</dbReference>
<evidence type="ECO:0000256" key="9">
    <source>
        <dbReference type="ARBA" id="ARBA00022645"/>
    </source>
</evidence>
<dbReference type="EC" id="2.4.99.28" evidence="24"/>
<protein>
    <recommendedName>
        <fullName evidence="7">Penicillin-binding protein 1A</fullName>
        <ecNumber evidence="24">2.4.99.28</ecNumber>
        <ecNumber evidence="6">3.4.16.4</ecNumber>
    </recommendedName>
</protein>
<keyword evidence="17" id="KW-0573">Peptidoglycan synthesis</keyword>